<organism evidence="1">
    <name type="scientific">Oryza brachyantha</name>
    <name type="common">malo sina</name>
    <dbReference type="NCBI Taxonomy" id="4533"/>
    <lineage>
        <taxon>Eukaryota</taxon>
        <taxon>Viridiplantae</taxon>
        <taxon>Streptophyta</taxon>
        <taxon>Embryophyta</taxon>
        <taxon>Tracheophyta</taxon>
        <taxon>Spermatophyta</taxon>
        <taxon>Magnoliopsida</taxon>
        <taxon>Liliopsida</taxon>
        <taxon>Poales</taxon>
        <taxon>Poaceae</taxon>
        <taxon>BOP clade</taxon>
        <taxon>Oryzoideae</taxon>
        <taxon>Oryzeae</taxon>
        <taxon>Oryzinae</taxon>
        <taxon>Oryza</taxon>
    </lineage>
</organism>
<dbReference type="HOGENOM" id="CLU_3090473_0_0_1"/>
<accession>J3MVC3</accession>
<evidence type="ECO:0000313" key="1">
    <source>
        <dbReference type="EnsemblPlants" id="OB08G30540.1"/>
    </source>
</evidence>
<protein>
    <submittedName>
        <fullName evidence="1">Uncharacterized protein</fullName>
    </submittedName>
</protein>
<sequence length="52" mass="5220">MAMLLLGSNYNPNTGLTVTTASITVAVAPHHQGVGLVGNGTAVCLGFIATHK</sequence>
<dbReference type="Proteomes" id="UP000006038">
    <property type="component" value="Chromosome 8"/>
</dbReference>
<reference evidence="1" key="2">
    <citation type="submission" date="2013-04" db="UniProtKB">
        <authorList>
            <consortium name="EnsemblPlants"/>
        </authorList>
    </citation>
    <scope>IDENTIFICATION</scope>
</reference>
<name>J3MVC3_ORYBR</name>
<dbReference type="EnsemblPlants" id="OB08G30540.1">
    <property type="protein sequence ID" value="OB08G30540.1"/>
    <property type="gene ID" value="OB08G30540"/>
</dbReference>
<dbReference type="Gramene" id="OB08G30540.1">
    <property type="protein sequence ID" value="OB08G30540.1"/>
    <property type="gene ID" value="OB08G30540"/>
</dbReference>
<proteinExistence type="predicted"/>
<dbReference type="AlphaFoldDB" id="J3MVC3"/>
<reference evidence="1" key="1">
    <citation type="journal article" date="2013" name="Nat. Commun.">
        <title>Whole-genome sequencing of Oryza brachyantha reveals mechanisms underlying Oryza genome evolution.</title>
        <authorList>
            <person name="Chen J."/>
            <person name="Huang Q."/>
            <person name="Gao D."/>
            <person name="Wang J."/>
            <person name="Lang Y."/>
            <person name="Liu T."/>
            <person name="Li B."/>
            <person name="Bai Z."/>
            <person name="Luis Goicoechea J."/>
            <person name="Liang C."/>
            <person name="Chen C."/>
            <person name="Zhang W."/>
            <person name="Sun S."/>
            <person name="Liao Y."/>
            <person name="Zhang X."/>
            <person name="Yang L."/>
            <person name="Song C."/>
            <person name="Wang M."/>
            <person name="Shi J."/>
            <person name="Liu G."/>
            <person name="Liu J."/>
            <person name="Zhou H."/>
            <person name="Zhou W."/>
            <person name="Yu Q."/>
            <person name="An N."/>
            <person name="Chen Y."/>
            <person name="Cai Q."/>
            <person name="Wang B."/>
            <person name="Liu B."/>
            <person name="Min J."/>
            <person name="Huang Y."/>
            <person name="Wu H."/>
            <person name="Li Z."/>
            <person name="Zhang Y."/>
            <person name="Yin Y."/>
            <person name="Song W."/>
            <person name="Jiang J."/>
            <person name="Jackson S.A."/>
            <person name="Wing R.A."/>
            <person name="Wang J."/>
            <person name="Chen M."/>
        </authorList>
    </citation>
    <scope>NUCLEOTIDE SEQUENCE [LARGE SCALE GENOMIC DNA]</scope>
    <source>
        <strain evidence="1">cv. IRGC 101232</strain>
    </source>
</reference>
<keyword evidence="2" id="KW-1185">Reference proteome</keyword>
<evidence type="ECO:0000313" key="2">
    <source>
        <dbReference type="Proteomes" id="UP000006038"/>
    </source>
</evidence>